<dbReference type="EMBL" id="AOGK01000002">
    <property type="protein sequence ID" value="MDG5974180.1"/>
    <property type="molecule type" value="Genomic_DNA"/>
</dbReference>
<proteinExistence type="predicted"/>
<evidence type="ECO:0000313" key="2">
    <source>
        <dbReference type="EMBL" id="MDG5974180.1"/>
    </source>
</evidence>
<comment type="caution">
    <text evidence="2">The sequence shown here is derived from an EMBL/GenBank/DDBJ whole genome shotgun (WGS) entry which is preliminary data.</text>
</comment>
<keyword evidence="2" id="KW-0675">Receptor</keyword>
<organism evidence="2 3">
    <name type="scientific">Hydrogenophaga taeniospiralis CCUG 15921</name>
    <dbReference type="NCBI Taxonomy" id="1281780"/>
    <lineage>
        <taxon>Bacteria</taxon>
        <taxon>Pseudomonadati</taxon>
        <taxon>Pseudomonadota</taxon>
        <taxon>Betaproteobacteria</taxon>
        <taxon>Burkholderiales</taxon>
        <taxon>Comamonadaceae</taxon>
        <taxon>Hydrogenophaga</taxon>
    </lineage>
</organism>
<feature type="compositionally biased region" description="Basic and acidic residues" evidence="1">
    <location>
        <begin position="316"/>
        <end position="343"/>
    </location>
</feature>
<feature type="region of interest" description="Disordered" evidence="1">
    <location>
        <begin position="419"/>
        <end position="440"/>
    </location>
</feature>
<gene>
    <name evidence="2" type="ORF">H010_02887</name>
</gene>
<protein>
    <submittedName>
        <fullName evidence="2">Outer membrane receptor protein</fullName>
    </submittedName>
</protein>
<feature type="compositionally biased region" description="Basic residues" evidence="1">
    <location>
        <begin position="299"/>
        <end position="310"/>
    </location>
</feature>
<feature type="region of interest" description="Disordered" evidence="1">
    <location>
        <begin position="80"/>
        <end position="136"/>
    </location>
</feature>
<accession>A0A9X4S7J6</accession>
<name>A0A9X4S7J6_9BURK</name>
<feature type="region of interest" description="Disordered" evidence="1">
    <location>
        <begin position="1"/>
        <end position="65"/>
    </location>
</feature>
<feature type="compositionally biased region" description="Basic and acidic residues" evidence="1">
    <location>
        <begin position="106"/>
        <end position="136"/>
    </location>
</feature>
<feature type="compositionally biased region" description="Basic and acidic residues" evidence="1">
    <location>
        <begin position="31"/>
        <end position="49"/>
    </location>
</feature>
<feature type="region of interest" description="Disordered" evidence="1">
    <location>
        <begin position="238"/>
        <end position="274"/>
    </location>
</feature>
<dbReference type="Proteomes" id="UP001152876">
    <property type="component" value="Unassembled WGS sequence"/>
</dbReference>
<feature type="compositionally biased region" description="Basic and acidic residues" evidence="1">
    <location>
        <begin position="261"/>
        <end position="274"/>
    </location>
</feature>
<keyword evidence="3" id="KW-1185">Reference proteome</keyword>
<dbReference type="AlphaFoldDB" id="A0A9X4S7J6"/>
<feature type="region of interest" description="Disordered" evidence="1">
    <location>
        <begin position="292"/>
        <end position="366"/>
    </location>
</feature>
<evidence type="ECO:0000256" key="1">
    <source>
        <dbReference type="SAM" id="MobiDB-lite"/>
    </source>
</evidence>
<evidence type="ECO:0000313" key="3">
    <source>
        <dbReference type="Proteomes" id="UP001152876"/>
    </source>
</evidence>
<reference evidence="2" key="1">
    <citation type="submission" date="2013-01" db="EMBL/GenBank/DDBJ databases">
        <title>Genome draft of Hydrogenophaga taeniospiralis 2K1.</title>
        <authorList>
            <person name="Gomila M."/>
            <person name="Lalucat J."/>
        </authorList>
    </citation>
    <scope>NUCLEOTIDE SEQUENCE</scope>
    <source>
        <strain evidence="2">CCUG 15921</strain>
    </source>
</reference>
<feature type="compositionally biased region" description="Basic and acidic residues" evidence="1">
    <location>
        <begin position="238"/>
        <end position="254"/>
    </location>
</feature>
<sequence length="440" mass="45955">MRPEGPRAASGRGSWGEAPQRSALAVEQGVEPDRAEGGGADAAEREFAEAQRVVAGAEHQGDGGHEQVLVVREVDLVVDPDLGAGHGNQAKHHDGHAAHHGQRNGLDQRAELGTEAEQDRHAAGHEKDGGGVDLGRGHDADVFGVGGHAGAARAAGHDGGHAVAHEGAAHVAVQVLAGHRRHGLDVAQVLRHQDDGHGRDQQHGVAAEHRRAEIGQAEPGGAGDAAQVQRFAQTEAVGEHGVDDAGDDQAHEDQQALQHAAAEHGHQRHTDEGHALHPGVEARGRHVLDRDAGQVQADHRHHRAGDHRRHQAFDPARADGLHQRADQRVDDAAGDDAAERHADVGVGPRSGVAAGRDHHADEGEAGAEVARHLAAGHDEEDQRADAAHEDGDVGVEAHQDGGEHGGAEHGDQVLHAHHGRLRPGQALVGADDAAVRERGR</sequence>